<dbReference type="InterPro" id="IPR041078">
    <property type="entry name" value="Plavaka"/>
</dbReference>
<dbReference type="STRING" id="930992.A0A0C9ZY90"/>
<reference evidence="3" key="2">
    <citation type="submission" date="2015-01" db="EMBL/GenBank/DDBJ databases">
        <title>Evolutionary Origins and Diversification of the Mycorrhizal Mutualists.</title>
        <authorList>
            <consortium name="DOE Joint Genome Institute"/>
            <consortium name="Mycorrhizal Genomics Consortium"/>
            <person name="Kohler A."/>
            <person name="Kuo A."/>
            <person name="Nagy L.G."/>
            <person name="Floudas D."/>
            <person name="Copeland A."/>
            <person name="Barry K.W."/>
            <person name="Cichocki N."/>
            <person name="Veneault-Fourrey C."/>
            <person name="LaButti K."/>
            <person name="Lindquist E.A."/>
            <person name="Lipzen A."/>
            <person name="Lundell T."/>
            <person name="Morin E."/>
            <person name="Murat C."/>
            <person name="Riley R."/>
            <person name="Ohm R."/>
            <person name="Sun H."/>
            <person name="Tunlid A."/>
            <person name="Henrissat B."/>
            <person name="Grigoriev I.V."/>
            <person name="Hibbett D.S."/>
            <person name="Martin F."/>
        </authorList>
    </citation>
    <scope>NUCLEOTIDE SEQUENCE [LARGE SCALE GENOMIC DNA]</scope>
    <source>
        <strain evidence="3">UH-Slu-Lm8-n1</strain>
    </source>
</reference>
<protein>
    <submittedName>
        <fullName evidence="2">Uncharacterized protein</fullName>
    </submittedName>
</protein>
<dbReference type="OrthoDB" id="2672259at2759"/>
<feature type="compositionally biased region" description="Acidic residues" evidence="1">
    <location>
        <begin position="1103"/>
        <end position="1113"/>
    </location>
</feature>
<sequence>MAPRRLLARQRGGSTALAFNPTSPVTSRQPLFIPHNDIDDEMDIDYGGGIDSEILGTRYIRRIPRPFDDIEPLEEDLNHSDNTDSHILSTGNSSIPPTQPRIRRVLLTLRDTLHTTLNSFGLSRIYPRRPSFEPDTFVPSSLLARTCPAAAQGTDSPPKVFAPPWPFPNMTIYRLISWMNSGSSRVSETKVAALVKDVILAEDFDREHLQKFSVRQSLRELDKDESGKRVVFPDDWIETTVTIDIPTKDKEDSPRPYTIPGFHYRPLVEVTRTAFADVQARVFHLFPFKRMWKDPLDDHQERVYDELYTSDAWLEAQDDLHKVPKEFGCTLERVIAGIMLFSDATHLANFGTAKAWPLYAYFGNLTKYIRSSPTSGSCHLIGFLPSLPDAIKDILSNLPRISKTGMASLHAHCRRELFHACWKILLDEEFLYVYRHGIVLKCADGIMRRVYPRIFTYSADYPEKALIATIKDMGACACPRCLVPKALFNCLGLAKDMKSRISNLRVYCLAKVVQARQFIFQLGITVDGTRVGDTLGAGSWVPILNQFAEKLGPLGLDPFRMLVVDFMHECELGTWKALFTHLIRLLYALPGGTQLVATLDSRFRQVPTFGNGVIRKFANNTSEMKRLAARDFEDILQCAIPVFEGLFPSDHDSAVQSLLYQFAQWHALAKLRIHSGSTLAFFEDTFNKLSQKLRRFRTYTCAAFVTAELPKEKAARQKQLAKRAEIDIASSDSTGTRTKTFNLNTYKFHAMGDYLRAIKYFGTTDSFTTQIGELAHRALKAFYPLTSKLDTPAQLAKHERRRRVLRRVAEAGAISPSISRSLVDAPSSNKHHHIATSQNHPVALFTFLREHANDPALKKFIPKLKDHVLYRLRNLDISYCDHTFTPEERNTVIIPNDTIYSVQTMQVYYTTYDMRREYDIINPRTHADIMVLSGETTPHHPYWYARVLGIYHMETWINDGGQPVKQHFEVLWVRWLAPLRNHKSGVKHARLPKVAFVEESDTDAFGFLDPGQVIRGIHLIPAFVSGRGVSSFPHGKSLARPGGELDDWEMYYVGIFVDRDMFIRYTHFGIGHPVTLRKMIRDCYGLNFGSPGDAMNIENSTNEEVDVDCEENSAVDGYDGYSDYNEEEEEEEEEELGDEELEDEGNECGWEGDDDDDDDGLSF</sequence>
<gene>
    <name evidence="2" type="ORF">CY34DRAFT_12192</name>
</gene>
<dbReference type="HOGENOM" id="CLU_002498_0_1_1"/>
<dbReference type="Pfam" id="PF18759">
    <property type="entry name" value="Plavaka"/>
    <property type="match status" value="1"/>
</dbReference>
<dbReference type="Proteomes" id="UP000054485">
    <property type="component" value="Unassembled WGS sequence"/>
</dbReference>
<dbReference type="EMBL" id="KN835231">
    <property type="protein sequence ID" value="KIK42695.1"/>
    <property type="molecule type" value="Genomic_DNA"/>
</dbReference>
<feature type="region of interest" description="Disordered" evidence="1">
    <location>
        <begin position="1"/>
        <end position="23"/>
    </location>
</feature>
<dbReference type="InParanoid" id="A0A0C9ZY90"/>
<evidence type="ECO:0000256" key="1">
    <source>
        <dbReference type="SAM" id="MobiDB-lite"/>
    </source>
</evidence>
<dbReference type="AlphaFoldDB" id="A0A0C9ZY90"/>
<accession>A0A0C9ZY90</accession>
<feature type="compositionally biased region" description="Acidic residues" evidence="1">
    <location>
        <begin position="1124"/>
        <end position="1163"/>
    </location>
</feature>
<proteinExistence type="predicted"/>
<name>A0A0C9ZY90_9AGAM</name>
<evidence type="ECO:0000313" key="2">
    <source>
        <dbReference type="EMBL" id="KIK42695.1"/>
    </source>
</evidence>
<evidence type="ECO:0000313" key="3">
    <source>
        <dbReference type="Proteomes" id="UP000054485"/>
    </source>
</evidence>
<organism evidence="2 3">
    <name type="scientific">Suillus luteus UH-Slu-Lm8-n1</name>
    <dbReference type="NCBI Taxonomy" id="930992"/>
    <lineage>
        <taxon>Eukaryota</taxon>
        <taxon>Fungi</taxon>
        <taxon>Dikarya</taxon>
        <taxon>Basidiomycota</taxon>
        <taxon>Agaricomycotina</taxon>
        <taxon>Agaricomycetes</taxon>
        <taxon>Agaricomycetidae</taxon>
        <taxon>Boletales</taxon>
        <taxon>Suillineae</taxon>
        <taxon>Suillaceae</taxon>
        <taxon>Suillus</taxon>
    </lineage>
</organism>
<keyword evidence="3" id="KW-1185">Reference proteome</keyword>
<reference evidence="2 3" key="1">
    <citation type="submission" date="2014-04" db="EMBL/GenBank/DDBJ databases">
        <authorList>
            <consortium name="DOE Joint Genome Institute"/>
            <person name="Kuo A."/>
            <person name="Ruytinx J."/>
            <person name="Rineau F."/>
            <person name="Colpaert J."/>
            <person name="Kohler A."/>
            <person name="Nagy L.G."/>
            <person name="Floudas D."/>
            <person name="Copeland A."/>
            <person name="Barry K.W."/>
            <person name="Cichocki N."/>
            <person name="Veneault-Fourrey C."/>
            <person name="LaButti K."/>
            <person name="Lindquist E.A."/>
            <person name="Lipzen A."/>
            <person name="Lundell T."/>
            <person name="Morin E."/>
            <person name="Murat C."/>
            <person name="Sun H."/>
            <person name="Tunlid A."/>
            <person name="Henrissat B."/>
            <person name="Grigoriev I.V."/>
            <person name="Hibbett D.S."/>
            <person name="Martin F."/>
            <person name="Nordberg H.P."/>
            <person name="Cantor M.N."/>
            <person name="Hua S.X."/>
        </authorList>
    </citation>
    <scope>NUCLEOTIDE SEQUENCE [LARGE SCALE GENOMIC DNA]</scope>
    <source>
        <strain evidence="2 3">UH-Slu-Lm8-n1</strain>
    </source>
</reference>
<feature type="region of interest" description="Disordered" evidence="1">
    <location>
        <begin position="1103"/>
        <end position="1163"/>
    </location>
</feature>